<name>A0A9X1BP36_9BURK</name>
<feature type="compositionally biased region" description="Basic and acidic residues" evidence="1">
    <location>
        <begin position="45"/>
        <end position="65"/>
    </location>
</feature>
<feature type="compositionally biased region" description="Pro residues" evidence="1">
    <location>
        <begin position="116"/>
        <end position="133"/>
    </location>
</feature>
<dbReference type="AlphaFoldDB" id="A0A9X1BP36"/>
<evidence type="ECO:0000313" key="2">
    <source>
        <dbReference type="EMBL" id="MBL0720945.1"/>
    </source>
</evidence>
<reference evidence="2 3" key="1">
    <citation type="submission" date="2021-01" db="EMBL/GenBank/DDBJ databases">
        <title>Piscinibacter sp. Jin2 Genome sequencing and assembly.</title>
        <authorList>
            <person name="Kim I."/>
        </authorList>
    </citation>
    <scope>NUCLEOTIDE SEQUENCE [LARGE SCALE GENOMIC DNA]</scope>
    <source>
        <strain evidence="2 3">Jin2</strain>
    </source>
</reference>
<accession>A0A9X1BP36</accession>
<evidence type="ECO:0000256" key="1">
    <source>
        <dbReference type="SAM" id="MobiDB-lite"/>
    </source>
</evidence>
<dbReference type="RefSeq" id="WP_201828072.1">
    <property type="nucleotide sequence ID" value="NZ_JAERRA010000005.1"/>
</dbReference>
<feature type="compositionally biased region" description="Basic and acidic residues" evidence="1">
    <location>
        <begin position="85"/>
        <end position="98"/>
    </location>
</feature>
<feature type="compositionally biased region" description="Acidic residues" evidence="1">
    <location>
        <begin position="100"/>
        <end position="111"/>
    </location>
</feature>
<evidence type="ECO:0000313" key="3">
    <source>
        <dbReference type="Proteomes" id="UP000643207"/>
    </source>
</evidence>
<keyword evidence="3" id="KW-1185">Reference proteome</keyword>
<organism evidence="2 3">
    <name type="scientific">Aquariibacter lacus</name>
    <dbReference type="NCBI Taxonomy" id="2801332"/>
    <lineage>
        <taxon>Bacteria</taxon>
        <taxon>Pseudomonadati</taxon>
        <taxon>Pseudomonadota</taxon>
        <taxon>Betaproteobacteria</taxon>
        <taxon>Burkholderiales</taxon>
        <taxon>Sphaerotilaceae</taxon>
        <taxon>Aquariibacter</taxon>
    </lineage>
</organism>
<gene>
    <name evidence="2" type="ORF">JI742_13745</name>
</gene>
<sequence length="561" mass="62010">MADTGKSNPRPVKGEVKPKAPNQVRLLNIIRKPPPQPVSKGMQRKIAEEEKKFRQRLPDEDKEKDDLESESDDLPPITGVMGRRLQREVEKFEKRQVQDLESEGSEDDSKDDDVPLRPPPRPRTPAPRVPPPTNKSSLKQDFSLTNLEQLKKNVDRGGLKGVGDFGKIIDLAKKVHDKKVDTPAKELLMVDALVKNTKAYLDKRPDPTDGTPRVYKDAIEKRKIEGAKALLRQAQVRQQDLLNAKYGPDLDSPDKSVREKATLEHALAMGQNFGAKRPSGGTSDVILLQDVEGKVAYAFKSISGESDQTGMPKGSGAVREVMASVVSETIREQTGLDFGFPRVNMATINDGKGALVEGLKGEVLDGEALMKKMQDDAITPEDYQRIKQEFGVKASQVPPKQLQKALLCNLAMAQFDIKWENLMLDDSSGQTMVRPFDAGAAFPPEDVVKTQVIKRKAQPGATLLMNPGTGGLLPSSQAPLDKELVDQFLSINVDAMEAAMAKERRRLAKEHGLSPDLLVDDDAQRGIDSIRIIQDLLRRNPTQTMEEFVKAYAARLPELVS</sequence>
<feature type="region of interest" description="Disordered" evidence="1">
    <location>
        <begin position="1"/>
        <end position="140"/>
    </location>
</feature>
<protein>
    <submittedName>
        <fullName evidence="2">Uncharacterized protein</fullName>
    </submittedName>
</protein>
<dbReference type="Proteomes" id="UP000643207">
    <property type="component" value="Unassembled WGS sequence"/>
</dbReference>
<dbReference type="EMBL" id="JAERRA010000005">
    <property type="protein sequence ID" value="MBL0720945.1"/>
    <property type="molecule type" value="Genomic_DNA"/>
</dbReference>
<proteinExistence type="predicted"/>
<comment type="caution">
    <text evidence="2">The sequence shown here is derived from an EMBL/GenBank/DDBJ whole genome shotgun (WGS) entry which is preliminary data.</text>
</comment>